<feature type="region of interest" description="Disordered" evidence="1">
    <location>
        <begin position="60"/>
        <end position="84"/>
    </location>
</feature>
<dbReference type="AlphaFoldDB" id="A0A6C0BTU3"/>
<feature type="compositionally biased region" description="Low complexity" evidence="1">
    <location>
        <begin position="60"/>
        <end position="76"/>
    </location>
</feature>
<dbReference type="EMBL" id="MN739236">
    <property type="protein sequence ID" value="QHS94989.1"/>
    <property type="molecule type" value="Genomic_DNA"/>
</dbReference>
<evidence type="ECO:0000313" key="2">
    <source>
        <dbReference type="EMBL" id="QHS94989.1"/>
    </source>
</evidence>
<organism evidence="2">
    <name type="scientific">viral metagenome</name>
    <dbReference type="NCBI Taxonomy" id="1070528"/>
    <lineage>
        <taxon>unclassified sequences</taxon>
        <taxon>metagenomes</taxon>
        <taxon>organismal metagenomes</taxon>
    </lineage>
</organism>
<reference evidence="2" key="1">
    <citation type="journal article" date="2020" name="Nature">
        <title>Giant virus diversity and host interactions through global metagenomics.</title>
        <authorList>
            <person name="Schulz F."/>
            <person name="Roux S."/>
            <person name="Paez-Espino D."/>
            <person name="Jungbluth S."/>
            <person name="Walsh D.A."/>
            <person name="Denef V.J."/>
            <person name="McMahon K.D."/>
            <person name="Konstantinidis K.T."/>
            <person name="Eloe-Fadrosh E.A."/>
            <person name="Kyrpides N.C."/>
            <person name="Woyke T."/>
        </authorList>
    </citation>
    <scope>NUCLEOTIDE SEQUENCE</scope>
    <source>
        <strain evidence="2">GVMAG-M-3300018428-16</strain>
    </source>
</reference>
<evidence type="ECO:0000256" key="1">
    <source>
        <dbReference type="SAM" id="MobiDB-lite"/>
    </source>
</evidence>
<accession>A0A6C0BTU3</accession>
<proteinExistence type="predicted"/>
<protein>
    <submittedName>
        <fullName evidence="2">Uncharacterized protein</fullName>
    </submittedName>
</protein>
<sequence length="84" mass="9759">METVQEECMDISTVGYPIKRTHSQEYTLKQNMFDPHFSGSPPVNNFLEKLYKRELTHFNSPTYPKSPSVKSSYPHSLKNSSFDK</sequence>
<name>A0A6C0BTU3_9ZZZZ</name>